<protein>
    <submittedName>
        <fullName evidence="1">Uncharacterized protein</fullName>
    </submittedName>
</protein>
<comment type="caution">
    <text evidence="1">The sequence shown here is derived from an EMBL/GenBank/DDBJ whole genome shotgun (WGS) entry which is preliminary data.</text>
</comment>
<evidence type="ECO:0000313" key="2">
    <source>
        <dbReference type="Proteomes" id="UP001055811"/>
    </source>
</evidence>
<dbReference type="EMBL" id="CM042013">
    <property type="protein sequence ID" value="KAI3740942.1"/>
    <property type="molecule type" value="Genomic_DNA"/>
</dbReference>
<accession>A0ACB9D2Z3</accession>
<dbReference type="Proteomes" id="UP001055811">
    <property type="component" value="Linkage Group LG05"/>
</dbReference>
<organism evidence="1 2">
    <name type="scientific">Cichorium intybus</name>
    <name type="common">Chicory</name>
    <dbReference type="NCBI Taxonomy" id="13427"/>
    <lineage>
        <taxon>Eukaryota</taxon>
        <taxon>Viridiplantae</taxon>
        <taxon>Streptophyta</taxon>
        <taxon>Embryophyta</taxon>
        <taxon>Tracheophyta</taxon>
        <taxon>Spermatophyta</taxon>
        <taxon>Magnoliopsida</taxon>
        <taxon>eudicotyledons</taxon>
        <taxon>Gunneridae</taxon>
        <taxon>Pentapetalae</taxon>
        <taxon>asterids</taxon>
        <taxon>campanulids</taxon>
        <taxon>Asterales</taxon>
        <taxon>Asteraceae</taxon>
        <taxon>Cichorioideae</taxon>
        <taxon>Cichorieae</taxon>
        <taxon>Cichoriinae</taxon>
        <taxon>Cichorium</taxon>
    </lineage>
</organism>
<keyword evidence="2" id="KW-1185">Reference proteome</keyword>
<reference evidence="2" key="1">
    <citation type="journal article" date="2022" name="Mol. Ecol. Resour.">
        <title>The genomes of chicory, endive, great burdock and yacon provide insights into Asteraceae palaeo-polyploidization history and plant inulin production.</title>
        <authorList>
            <person name="Fan W."/>
            <person name="Wang S."/>
            <person name="Wang H."/>
            <person name="Wang A."/>
            <person name="Jiang F."/>
            <person name="Liu H."/>
            <person name="Zhao H."/>
            <person name="Xu D."/>
            <person name="Zhang Y."/>
        </authorList>
    </citation>
    <scope>NUCLEOTIDE SEQUENCE [LARGE SCALE GENOMIC DNA]</scope>
    <source>
        <strain evidence="2">cv. Punajuju</strain>
    </source>
</reference>
<proteinExistence type="predicted"/>
<reference evidence="1 2" key="2">
    <citation type="journal article" date="2022" name="Mol. Ecol. Resour.">
        <title>The genomes of chicory, endive, great burdock and yacon provide insights into Asteraceae paleo-polyploidization history and plant inulin production.</title>
        <authorList>
            <person name="Fan W."/>
            <person name="Wang S."/>
            <person name="Wang H."/>
            <person name="Wang A."/>
            <person name="Jiang F."/>
            <person name="Liu H."/>
            <person name="Zhao H."/>
            <person name="Xu D."/>
            <person name="Zhang Y."/>
        </authorList>
    </citation>
    <scope>NUCLEOTIDE SEQUENCE [LARGE SCALE GENOMIC DNA]</scope>
    <source>
        <strain evidence="2">cv. Punajuju</strain>
        <tissue evidence="1">Leaves</tissue>
    </source>
</reference>
<evidence type="ECO:0000313" key="1">
    <source>
        <dbReference type="EMBL" id="KAI3740942.1"/>
    </source>
</evidence>
<name>A0ACB9D2Z3_CICIN</name>
<gene>
    <name evidence="1" type="ORF">L2E82_31417</name>
</gene>
<sequence>MGQYNKAIVIFLVCLSFMYPPVILSSLADGYTRIKLKRMKLDKASRVVSHFELSHSLRGRYGNNTKSSNGLDIVLLNNYMNTQYYGEIGIGTPPQIFTVLFDTGSSNLWVPSSKCYFSMPCYIHSKYRSRMSITYKSIGQSGAIEYATGSISGFFSKDIVRIGHLVIKDQEFIEATQEPGMTFMTGKFDGILGLGFREISVGNVATVWESMLNQRLVKDPLFSIWLDRSDNEENRDGGEIVFGGVDPKHYKGDHTFLPITKKGYWQFEMGDVLINGNSIGYCQNGCPAIADSGTSLLTGPSSVITEINNAIGIKSFTSQESKSVLSDQSADTIGAPDVDCGKAASMPNVSFTLGGKDFVLTPQEYIVKDGEGDGTHCVSGFMPLDIPTSHGYLWILGDVFLGTYHTIFDYGNLRVGFAKAA</sequence>